<reference evidence="3" key="3">
    <citation type="submission" date="2025-09" db="UniProtKB">
        <authorList>
            <consortium name="Ensembl"/>
        </authorList>
    </citation>
    <scope>IDENTIFICATION</scope>
    <source>
        <strain evidence="3">Hd-rR</strain>
    </source>
</reference>
<dbReference type="PANTHER" id="PTHR31915">
    <property type="entry name" value="SKICH DOMAIN-CONTAINING PROTEIN"/>
    <property type="match status" value="1"/>
</dbReference>
<keyword evidence="4" id="KW-1185">Reference proteome</keyword>
<dbReference type="InterPro" id="IPR041611">
    <property type="entry name" value="SKICH"/>
</dbReference>
<evidence type="ECO:0000256" key="1">
    <source>
        <dbReference type="ARBA" id="ARBA00023054"/>
    </source>
</evidence>
<organism evidence="3 4">
    <name type="scientific">Oryzias latipes</name>
    <name type="common">Japanese rice fish</name>
    <name type="synonym">Japanese killifish</name>
    <dbReference type="NCBI Taxonomy" id="8090"/>
    <lineage>
        <taxon>Eukaryota</taxon>
        <taxon>Metazoa</taxon>
        <taxon>Chordata</taxon>
        <taxon>Craniata</taxon>
        <taxon>Vertebrata</taxon>
        <taxon>Euteleostomi</taxon>
        <taxon>Actinopterygii</taxon>
        <taxon>Neopterygii</taxon>
        <taxon>Teleostei</taxon>
        <taxon>Neoteleostei</taxon>
        <taxon>Acanthomorphata</taxon>
        <taxon>Ovalentaria</taxon>
        <taxon>Atherinomorphae</taxon>
        <taxon>Beloniformes</taxon>
        <taxon>Adrianichthyidae</taxon>
        <taxon>Oryziinae</taxon>
        <taxon>Oryzias</taxon>
    </lineage>
</organism>
<reference evidence="3" key="2">
    <citation type="submission" date="2025-08" db="UniProtKB">
        <authorList>
            <consortium name="Ensembl"/>
        </authorList>
    </citation>
    <scope>IDENTIFICATION</scope>
    <source>
        <strain evidence="3">Hd-rR</strain>
    </source>
</reference>
<dbReference type="InterPro" id="IPR051002">
    <property type="entry name" value="UBA_autophagy_assoc_protein"/>
</dbReference>
<dbReference type="AlphaFoldDB" id="A0A3B3I5F0"/>
<reference evidence="3 4" key="1">
    <citation type="journal article" date="2007" name="Nature">
        <title>The medaka draft genome and insights into vertebrate genome evolution.</title>
        <authorList>
            <person name="Kasahara M."/>
            <person name="Naruse K."/>
            <person name="Sasaki S."/>
            <person name="Nakatani Y."/>
            <person name="Qu W."/>
            <person name="Ahsan B."/>
            <person name="Yamada T."/>
            <person name="Nagayasu Y."/>
            <person name="Doi K."/>
            <person name="Kasai Y."/>
            <person name="Jindo T."/>
            <person name="Kobayashi D."/>
            <person name="Shimada A."/>
            <person name="Toyoda A."/>
            <person name="Kuroki Y."/>
            <person name="Fujiyama A."/>
            <person name="Sasaki T."/>
            <person name="Shimizu A."/>
            <person name="Asakawa S."/>
            <person name="Shimizu N."/>
            <person name="Hashimoto S."/>
            <person name="Yang J."/>
            <person name="Lee Y."/>
            <person name="Matsushima K."/>
            <person name="Sugano S."/>
            <person name="Sakaizumi M."/>
            <person name="Narita T."/>
            <person name="Ohishi K."/>
            <person name="Haga S."/>
            <person name="Ohta F."/>
            <person name="Nomoto H."/>
            <person name="Nogata K."/>
            <person name="Morishita T."/>
            <person name="Endo T."/>
            <person name="Shin-I T."/>
            <person name="Takeda H."/>
            <person name="Morishita S."/>
            <person name="Kohara Y."/>
        </authorList>
    </citation>
    <scope>NUCLEOTIDE SEQUENCE [LARGE SCALE GENOMIC DNA]</scope>
    <source>
        <strain evidence="3 4">Hd-rR</strain>
    </source>
</reference>
<keyword evidence="1" id="KW-0175">Coiled coil</keyword>
<dbReference type="PANTHER" id="PTHR31915:SF5">
    <property type="entry name" value="CALCIUM-BINDING AND COILED-COIL DOMAIN-CONTAINING PROTEIN 1"/>
    <property type="match status" value="1"/>
</dbReference>
<protein>
    <recommendedName>
        <fullName evidence="2">SKICH domain-containing protein</fullName>
    </recommendedName>
</protein>
<accession>A0A3B3I5F0</accession>
<dbReference type="GeneTree" id="ENSGT00950000183025"/>
<evidence type="ECO:0000259" key="2">
    <source>
        <dbReference type="Pfam" id="PF17751"/>
    </source>
</evidence>
<evidence type="ECO:0000313" key="3">
    <source>
        <dbReference type="Ensembl" id="ENSORLP00000039330.1"/>
    </source>
</evidence>
<dbReference type="STRING" id="8090.ENSORLP00000039330"/>
<feature type="domain" description="SKICH" evidence="2">
    <location>
        <begin position="7"/>
        <end position="85"/>
    </location>
</feature>
<dbReference type="Ensembl" id="ENSORLT00000044839.1">
    <property type="protein sequence ID" value="ENSORLP00000039330.1"/>
    <property type="gene ID" value="ENSORLG00000026951.1"/>
</dbReference>
<sequence>MDNTWQVEFRNVGCSYFPQSRVDCHFTLSAQHKWASSDWVGLFKVGWSSVKDYHTFVWALVPVDYQEGADVNCCVSSPSPRGRRSDVSHQADCIMFYQT</sequence>
<dbReference type="Proteomes" id="UP000001038">
    <property type="component" value="Chromosome 7"/>
</dbReference>
<dbReference type="InParanoid" id="A0A3B3I5F0"/>
<name>A0A3B3I5F0_ORYLA</name>
<dbReference type="Bgee" id="ENSORLG00000026951">
    <property type="expression patterns" value="Expressed in blastula and 14 other cell types or tissues"/>
</dbReference>
<dbReference type="Gene3D" id="2.60.40.2840">
    <property type="match status" value="1"/>
</dbReference>
<proteinExistence type="predicted"/>
<dbReference type="Pfam" id="PF17751">
    <property type="entry name" value="SKICH"/>
    <property type="match status" value="1"/>
</dbReference>
<evidence type="ECO:0000313" key="4">
    <source>
        <dbReference type="Proteomes" id="UP000001038"/>
    </source>
</evidence>